<dbReference type="Gene3D" id="3.30.160.60">
    <property type="entry name" value="Classic Zinc Finger"/>
    <property type="match status" value="9"/>
</dbReference>
<evidence type="ECO:0000256" key="10">
    <source>
        <dbReference type="PROSITE-ProRule" id="PRU00042"/>
    </source>
</evidence>
<keyword evidence="4 10" id="KW-0863">Zinc-finger</keyword>
<dbReference type="InterPro" id="IPR029400">
    <property type="entry name" value="TINF2_N"/>
</dbReference>
<gene>
    <name evidence="14" type="primary">LOC105900681</name>
</gene>
<comment type="subcellular location">
    <subcellularLocation>
        <location evidence="1">Nucleus</location>
    </subcellularLocation>
</comment>
<keyword evidence="6" id="KW-0805">Transcription regulation</keyword>
<feature type="compositionally biased region" description="Low complexity" evidence="11">
    <location>
        <begin position="496"/>
        <end position="507"/>
    </location>
</feature>
<accession>A0A6P8GU62</accession>
<dbReference type="KEGG" id="char:105900681"/>
<dbReference type="OrthoDB" id="9948370at2759"/>
<dbReference type="SUPFAM" id="SSF57667">
    <property type="entry name" value="beta-beta-alpha zinc fingers"/>
    <property type="match status" value="5"/>
</dbReference>
<feature type="compositionally biased region" description="Polar residues" evidence="11">
    <location>
        <begin position="484"/>
        <end position="495"/>
    </location>
</feature>
<evidence type="ECO:0000256" key="9">
    <source>
        <dbReference type="ARBA" id="ARBA00023242"/>
    </source>
</evidence>
<keyword evidence="8" id="KW-0804">Transcription</keyword>
<dbReference type="GO" id="GO:0005654">
    <property type="term" value="C:nucleoplasm"/>
    <property type="evidence" value="ECO:0007669"/>
    <property type="project" value="TreeGrafter"/>
</dbReference>
<evidence type="ECO:0000313" key="13">
    <source>
        <dbReference type="Proteomes" id="UP000515152"/>
    </source>
</evidence>
<feature type="domain" description="C2H2-type" evidence="12">
    <location>
        <begin position="788"/>
        <end position="815"/>
    </location>
</feature>
<feature type="domain" description="C2H2-type" evidence="12">
    <location>
        <begin position="760"/>
        <end position="787"/>
    </location>
</feature>
<feature type="domain" description="C2H2-type" evidence="12">
    <location>
        <begin position="589"/>
        <end position="616"/>
    </location>
</feature>
<dbReference type="Pfam" id="PF00096">
    <property type="entry name" value="zf-C2H2"/>
    <property type="match status" value="6"/>
</dbReference>
<dbReference type="PANTHER" id="PTHR24399">
    <property type="entry name" value="ZINC FINGER AND BTB DOMAIN-CONTAINING"/>
    <property type="match status" value="1"/>
</dbReference>
<reference evidence="14" key="1">
    <citation type="submission" date="2025-08" db="UniProtKB">
        <authorList>
            <consortium name="RefSeq"/>
        </authorList>
    </citation>
    <scope>IDENTIFICATION</scope>
</reference>
<dbReference type="PANTHER" id="PTHR24399:SF23">
    <property type="entry name" value="C2H2-TYPE DOMAIN-CONTAINING PROTEIN"/>
    <property type="match status" value="1"/>
</dbReference>
<dbReference type="FunFam" id="3.30.160.60:FF:000965">
    <property type="entry name" value="Neurotrophin receptor-interacting factor homolog"/>
    <property type="match status" value="1"/>
</dbReference>
<evidence type="ECO:0000256" key="6">
    <source>
        <dbReference type="ARBA" id="ARBA00023015"/>
    </source>
</evidence>
<dbReference type="RefSeq" id="XP_031439077.1">
    <property type="nucleotide sequence ID" value="XM_031583217.2"/>
</dbReference>
<dbReference type="Pfam" id="PF13912">
    <property type="entry name" value="zf-C2H2_6"/>
    <property type="match status" value="2"/>
</dbReference>
<feature type="domain" description="C2H2-type" evidence="12">
    <location>
        <begin position="816"/>
        <end position="843"/>
    </location>
</feature>
<feature type="compositionally biased region" description="Polar residues" evidence="11">
    <location>
        <begin position="605"/>
        <end position="622"/>
    </location>
</feature>
<dbReference type="PROSITE" id="PS50157">
    <property type="entry name" value="ZINC_FINGER_C2H2_2"/>
    <property type="match status" value="11"/>
</dbReference>
<name>A0A6P8GU62_CLUHA</name>
<evidence type="ECO:0000256" key="11">
    <source>
        <dbReference type="SAM" id="MobiDB-lite"/>
    </source>
</evidence>
<dbReference type="GO" id="GO:0001227">
    <property type="term" value="F:DNA-binding transcription repressor activity, RNA polymerase II-specific"/>
    <property type="evidence" value="ECO:0007669"/>
    <property type="project" value="TreeGrafter"/>
</dbReference>
<keyword evidence="13" id="KW-1185">Reference proteome</keyword>
<protein>
    <submittedName>
        <fullName evidence="14">Uncharacterized protein LOC105900681 isoform X1</fullName>
    </submittedName>
</protein>
<evidence type="ECO:0000256" key="4">
    <source>
        <dbReference type="ARBA" id="ARBA00022771"/>
    </source>
</evidence>
<feature type="domain" description="C2H2-type" evidence="12">
    <location>
        <begin position="704"/>
        <end position="731"/>
    </location>
</feature>
<dbReference type="SMART" id="SM00355">
    <property type="entry name" value="ZnF_C2H2"/>
    <property type="match status" value="11"/>
</dbReference>
<evidence type="ECO:0000256" key="2">
    <source>
        <dbReference type="ARBA" id="ARBA00022723"/>
    </source>
</evidence>
<dbReference type="AlphaFoldDB" id="A0A6P8GU62"/>
<dbReference type="FunFam" id="3.30.160.60:FF:001465">
    <property type="entry name" value="Zinc finger protein 560"/>
    <property type="match status" value="1"/>
</dbReference>
<organism evidence="13 14">
    <name type="scientific">Clupea harengus</name>
    <name type="common">Atlantic herring</name>
    <dbReference type="NCBI Taxonomy" id="7950"/>
    <lineage>
        <taxon>Eukaryota</taxon>
        <taxon>Metazoa</taxon>
        <taxon>Chordata</taxon>
        <taxon>Craniata</taxon>
        <taxon>Vertebrata</taxon>
        <taxon>Euteleostomi</taxon>
        <taxon>Actinopterygii</taxon>
        <taxon>Neopterygii</taxon>
        <taxon>Teleostei</taxon>
        <taxon>Clupei</taxon>
        <taxon>Clupeiformes</taxon>
        <taxon>Clupeoidei</taxon>
        <taxon>Clupeidae</taxon>
        <taxon>Clupea</taxon>
    </lineage>
</organism>
<feature type="region of interest" description="Disordered" evidence="11">
    <location>
        <begin position="483"/>
        <end position="510"/>
    </location>
</feature>
<feature type="domain" description="C2H2-type" evidence="12">
    <location>
        <begin position="676"/>
        <end position="703"/>
    </location>
</feature>
<dbReference type="GO" id="GO:0045595">
    <property type="term" value="P:regulation of cell differentiation"/>
    <property type="evidence" value="ECO:0007669"/>
    <property type="project" value="UniProtKB-ARBA"/>
</dbReference>
<evidence type="ECO:0000256" key="3">
    <source>
        <dbReference type="ARBA" id="ARBA00022737"/>
    </source>
</evidence>
<dbReference type="FunFam" id="3.30.160.60:FF:000100">
    <property type="entry name" value="Zinc finger 45-like"/>
    <property type="match status" value="2"/>
</dbReference>
<keyword evidence="9" id="KW-0539">Nucleus</keyword>
<feature type="domain" description="C2H2-type" evidence="12">
    <location>
        <begin position="511"/>
        <end position="538"/>
    </location>
</feature>
<dbReference type="Pfam" id="PF14973">
    <property type="entry name" value="TINF2_N"/>
    <property type="match status" value="1"/>
</dbReference>
<dbReference type="PROSITE" id="PS00028">
    <property type="entry name" value="ZINC_FINGER_C2H2_1"/>
    <property type="match status" value="10"/>
</dbReference>
<dbReference type="FunFam" id="3.30.160.60:FF:000624">
    <property type="entry name" value="zinc finger protein 697"/>
    <property type="match status" value="1"/>
</dbReference>
<evidence type="ECO:0000256" key="7">
    <source>
        <dbReference type="ARBA" id="ARBA00023125"/>
    </source>
</evidence>
<keyword evidence="7" id="KW-0238">DNA-binding</keyword>
<feature type="domain" description="C2H2-type" evidence="12">
    <location>
        <begin position="560"/>
        <end position="587"/>
    </location>
</feature>
<feature type="domain" description="C2H2-type" evidence="12">
    <location>
        <begin position="844"/>
        <end position="866"/>
    </location>
</feature>
<dbReference type="InterPro" id="IPR036236">
    <property type="entry name" value="Znf_C2H2_sf"/>
</dbReference>
<evidence type="ECO:0000256" key="1">
    <source>
        <dbReference type="ARBA" id="ARBA00004123"/>
    </source>
</evidence>
<dbReference type="GO" id="GO:0008270">
    <property type="term" value="F:zinc ion binding"/>
    <property type="evidence" value="ECO:0007669"/>
    <property type="project" value="UniProtKB-KW"/>
</dbReference>
<keyword evidence="5" id="KW-0862">Zinc</keyword>
<dbReference type="GO" id="GO:0000978">
    <property type="term" value="F:RNA polymerase II cis-regulatory region sequence-specific DNA binding"/>
    <property type="evidence" value="ECO:0007669"/>
    <property type="project" value="TreeGrafter"/>
</dbReference>
<feature type="region of interest" description="Disordered" evidence="11">
    <location>
        <begin position="267"/>
        <end position="292"/>
    </location>
</feature>
<evidence type="ECO:0000256" key="8">
    <source>
        <dbReference type="ARBA" id="ARBA00023163"/>
    </source>
</evidence>
<evidence type="ECO:0000313" key="14">
    <source>
        <dbReference type="RefSeq" id="XP_031439077.1"/>
    </source>
</evidence>
<dbReference type="GeneID" id="105900681"/>
<feature type="domain" description="C2H2-type" evidence="12">
    <location>
        <begin position="648"/>
        <end position="675"/>
    </location>
</feature>
<dbReference type="InterPro" id="IPR013087">
    <property type="entry name" value="Znf_C2H2_type"/>
</dbReference>
<dbReference type="GO" id="GO:0032502">
    <property type="term" value="P:developmental process"/>
    <property type="evidence" value="ECO:0007669"/>
    <property type="project" value="UniProtKB-ARBA"/>
</dbReference>
<evidence type="ECO:0000256" key="5">
    <source>
        <dbReference type="ARBA" id="ARBA00022833"/>
    </source>
</evidence>
<evidence type="ECO:0000259" key="12">
    <source>
        <dbReference type="PROSITE" id="PS50157"/>
    </source>
</evidence>
<dbReference type="FunFam" id="3.30.160.60:FF:000202">
    <property type="entry name" value="Zinc finger protein 574"/>
    <property type="match status" value="1"/>
</dbReference>
<dbReference type="Proteomes" id="UP000515152">
    <property type="component" value="Chromosome 16"/>
</dbReference>
<feature type="domain" description="C2H2-type" evidence="12">
    <location>
        <begin position="732"/>
        <end position="759"/>
    </location>
</feature>
<keyword evidence="2" id="KW-0479">Metal-binding</keyword>
<dbReference type="CDD" id="cd11657">
    <property type="entry name" value="TIN2_N"/>
    <property type="match status" value="1"/>
</dbReference>
<sequence>MYRMHEEIMYNRWTICVLTVNKNAMFFTDSAPSLLSLRLLVPPVRLMTAYMWQVAHQQNVENFGKLENFVSVVLKIVPDLLSHRQKATLIIGLRAKMLLEMCKGDVPVDLQTIRSHLSGIQTQHLKSSKNSELENLQSSFLKLVLNLLEDPVGKEYFFKRVYPVEYGPDFDKALQVLVCYFISRLEKLLPIPNFKQVSSWVDSSSLWNECEQYLCQPEHLHSLLQNTYHGPLGETDLPSIVEDRIMSSLSYQRIPGVCHRLSNLHREPHLDLQRPSSQEPQDEDQETDGHEQRCQDIHATLSVVREVQRLADPSSTNTIQGGAHDEDSAEFDLDIETGMEEATPNQTNVPMVELGRGKTTRKTTESVSNMFDKDKEEATLEVTDMYATLTSDQVLGSLFPGGAVLQTIVPLEVLSLIPVDQCTDEKPTVARPGENMNVSHPKQEDVRPVLLQQKIVLVLSDLSSTNNTKDDVNGAVIEVPSHNAADSQCSSDSTQKASPSSKSLASLRGGKKCPHCSRCFKYNSELVRHLRCHIKDGTQHGRDLLSLAINKRKDTCVTKYKCVTCGLRLASLHKWRKHRRTHAVDRPPFKCAHCGREFKQLTGLRSHQQAKSDQADPSQPTCLQPKRIRANGKPKNTSANAPAKSDSGQCRFCGEMFPEAIDLRSHLKTHPEFKPYHCDQCGKSFTTKMYHQVHLLTHTSEKPYLCSDCGKRYHSLRQLKQHMKVHAGAGQHCCSFCGKLFGLQGALRVHMRIHTGERPYLCSQCGKGFHSGGDLQVHIRSHTGEKPYRCEVCDQRFTTSSHRIDHARIHSGVKPFTCDYCGKRFSRKACLKKHMYTHTGEKPYKCSICPKSYSYRSHLNRHIHTHRAVI</sequence>
<dbReference type="FunFam" id="3.30.160.60:FF:000912">
    <property type="entry name" value="Zinc finger protein 660"/>
    <property type="match status" value="1"/>
</dbReference>
<keyword evidence="3" id="KW-0677">Repeat</keyword>
<feature type="region of interest" description="Disordered" evidence="11">
    <location>
        <begin position="605"/>
        <end position="647"/>
    </location>
</feature>
<proteinExistence type="predicted"/>